<accession>A0ABY2TIT7</accession>
<reference evidence="1 2" key="1">
    <citation type="submission" date="2018-05" db="EMBL/GenBank/DDBJ databases">
        <title>Novel Campyloabacter and Helicobacter Species and Strains.</title>
        <authorList>
            <person name="Mannion A.J."/>
            <person name="Shen Z."/>
            <person name="Fox J.G."/>
        </authorList>
    </citation>
    <scope>NUCLEOTIDE SEQUENCE [LARGE SCALE GENOMIC DNA]</scope>
    <source>
        <strain evidence="2">MIT10-5678</strain>
    </source>
</reference>
<dbReference type="Gene3D" id="3.30.1230.10">
    <property type="entry name" value="YlxR-like"/>
    <property type="match status" value="1"/>
</dbReference>
<protein>
    <submittedName>
        <fullName evidence="1">DUF448 domain-containing protein</fullName>
    </submittedName>
</protein>
<dbReference type="EMBL" id="NXLY01000007">
    <property type="protein sequence ID" value="TKX34021.1"/>
    <property type="molecule type" value="Genomic_DNA"/>
</dbReference>
<evidence type="ECO:0000313" key="2">
    <source>
        <dbReference type="Proteomes" id="UP000309584"/>
    </source>
</evidence>
<dbReference type="InterPro" id="IPR035931">
    <property type="entry name" value="YlxR-like_sf"/>
</dbReference>
<proteinExistence type="predicted"/>
<name>A0ABY2TIT7_9BACT</name>
<dbReference type="SUPFAM" id="SSF64376">
    <property type="entry name" value="YlxR-like"/>
    <property type="match status" value="1"/>
</dbReference>
<organism evidence="1 2">
    <name type="scientific">Campylobacter taeniopygiae</name>
    <dbReference type="NCBI Taxonomy" id="2510188"/>
    <lineage>
        <taxon>Bacteria</taxon>
        <taxon>Pseudomonadati</taxon>
        <taxon>Campylobacterota</taxon>
        <taxon>Epsilonproteobacteria</taxon>
        <taxon>Campylobacterales</taxon>
        <taxon>Campylobacteraceae</taxon>
        <taxon>Campylobacter</taxon>
    </lineage>
</organism>
<evidence type="ECO:0000313" key="1">
    <source>
        <dbReference type="EMBL" id="TKX34021.1"/>
    </source>
</evidence>
<dbReference type="Proteomes" id="UP000309584">
    <property type="component" value="Unassembled WGS sequence"/>
</dbReference>
<comment type="caution">
    <text evidence="1">The sequence shown here is derived from an EMBL/GenBank/DDBJ whole genome shotgun (WGS) entry which is preliminary data.</text>
</comment>
<gene>
    <name evidence="1" type="ORF">CQA75_04805</name>
</gene>
<keyword evidence="2" id="KW-1185">Reference proteome</keyword>
<dbReference type="RefSeq" id="WP_137623904.1">
    <property type="nucleotide sequence ID" value="NZ_JBOEJD010000006.1"/>
</dbReference>
<sequence>MLKNEKKRYNSKNADKHKPVRMCVVCKNRFFQKELHRLKVFKAELYQNLAFGRSIYLCNHCLLMEDEKFQATFSKICKKLNIKITQQNIKEIVLNGKN</sequence>